<keyword evidence="8" id="KW-0902">Two-component regulatory system</keyword>
<dbReference type="Pfam" id="PF00072">
    <property type="entry name" value="Response_reg"/>
    <property type="match status" value="1"/>
</dbReference>
<protein>
    <recommendedName>
        <fullName evidence="10">Sensory/regulatory protein RpfC</fullName>
        <ecNumber evidence="2">2.7.13.3</ecNumber>
    </recommendedName>
</protein>
<feature type="transmembrane region" description="Helical" evidence="12">
    <location>
        <begin position="40"/>
        <end position="58"/>
    </location>
</feature>
<dbReference type="CDD" id="cd17546">
    <property type="entry name" value="REC_hyHK_CKI1_RcsC-like"/>
    <property type="match status" value="1"/>
</dbReference>
<keyword evidence="16" id="KW-1185">Reference proteome</keyword>
<evidence type="ECO:0000313" key="16">
    <source>
        <dbReference type="Proteomes" id="UP000244810"/>
    </source>
</evidence>
<feature type="transmembrane region" description="Helical" evidence="12">
    <location>
        <begin position="106"/>
        <end position="131"/>
    </location>
</feature>
<dbReference type="Gene3D" id="3.40.50.2300">
    <property type="match status" value="1"/>
</dbReference>
<dbReference type="PANTHER" id="PTHR45339:SF1">
    <property type="entry name" value="HYBRID SIGNAL TRANSDUCTION HISTIDINE KINASE J"/>
    <property type="match status" value="1"/>
</dbReference>
<dbReference type="InterPro" id="IPR036097">
    <property type="entry name" value="HisK_dim/P_sf"/>
</dbReference>
<feature type="transmembrane region" description="Helical" evidence="12">
    <location>
        <begin position="185"/>
        <end position="206"/>
    </location>
</feature>
<dbReference type="EC" id="2.7.13.3" evidence="2"/>
<dbReference type="SMART" id="SM00387">
    <property type="entry name" value="HATPase_c"/>
    <property type="match status" value="1"/>
</dbReference>
<evidence type="ECO:0000256" key="12">
    <source>
        <dbReference type="SAM" id="Phobius"/>
    </source>
</evidence>
<keyword evidence="6 15" id="KW-0418">Kinase</keyword>
<feature type="transmembrane region" description="Helical" evidence="12">
    <location>
        <begin position="151"/>
        <end position="173"/>
    </location>
</feature>
<dbReference type="RefSeq" id="WP_107751187.1">
    <property type="nucleotide sequence ID" value="NZ_QBKF01000003.1"/>
</dbReference>
<feature type="domain" description="Histidine kinase" evidence="13">
    <location>
        <begin position="375"/>
        <end position="593"/>
    </location>
</feature>
<dbReference type="InterPro" id="IPR003661">
    <property type="entry name" value="HisK_dim/P_dom"/>
</dbReference>
<reference evidence="15 16" key="1">
    <citation type="journal article" date="2011" name="Syst. Appl. Microbiol.">
        <title>Defluviimonas denitrificans gen. nov., sp. nov., and Pararhodobacter aggregans gen. nov., sp. nov., non-phototrophic Rhodobacteraceae from the biofilter of a marine aquaculture.</title>
        <authorList>
            <person name="Foesel B.U."/>
            <person name="Drake H.L."/>
            <person name="Schramm A."/>
        </authorList>
    </citation>
    <scope>NUCLEOTIDE SEQUENCE [LARGE SCALE GENOMIC DNA]</scope>
    <source>
        <strain evidence="15 16">D1-19</strain>
    </source>
</reference>
<evidence type="ECO:0000256" key="11">
    <source>
        <dbReference type="PROSITE-ProRule" id="PRU00169"/>
    </source>
</evidence>
<dbReference type="InterPro" id="IPR001789">
    <property type="entry name" value="Sig_transdc_resp-reg_receiver"/>
</dbReference>
<keyword evidence="12" id="KW-0812">Transmembrane</keyword>
<keyword evidence="12" id="KW-0472">Membrane</keyword>
<feature type="modified residue" description="4-aspartylphosphate" evidence="11">
    <location>
        <position position="683"/>
    </location>
</feature>
<accession>A0A2T7UST7</accession>
<evidence type="ECO:0000256" key="5">
    <source>
        <dbReference type="ARBA" id="ARBA00022741"/>
    </source>
</evidence>
<evidence type="ECO:0000259" key="14">
    <source>
        <dbReference type="PROSITE" id="PS50110"/>
    </source>
</evidence>
<comment type="catalytic activity">
    <reaction evidence="1">
        <text>ATP + protein L-histidine = ADP + protein N-phospho-L-histidine.</text>
        <dbReference type="EC" id="2.7.13.3"/>
    </reaction>
</comment>
<dbReference type="GO" id="GO:0000155">
    <property type="term" value="F:phosphorelay sensor kinase activity"/>
    <property type="evidence" value="ECO:0007669"/>
    <property type="project" value="InterPro"/>
</dbReference>
<feature type="transmembrane region" description="Helical" evidence="12">
    <location>
        <begin position="12"/>
        <end position="31"/>
    </location>
</feature>
<evidence type="ECO:0000256" key="10">
    <source>
        <dbReference type="ARBA" id="ARBA00068150"/>
    </source>
</evidence>
<keyword evidence="5" id="KW-0547">Nucleotide-binding</keyword>
<dbReference type="FunFam" id="3.30.565.10:FF:000010">
    <property type="entry name" value="Sensor histidine kinase RcsC"/>
    <property type="match status" value="1"/>
</dbReference>
<evidence type="ECO:0000256" key="8">
    <source>
        <dbReference type="ARBA" id="ARBA00023012"/>
    </source>
</evidence>
<dbReference type="PROSITE" id="PS50110">
    <property type="entry name" value="RESPONSE_REGULATORY"/>
    <property type="match status" value="1"/>
</dbReference>
<keyword evidence="3 11" id="KW-0597">Phosphoprotein</keyword>
<comment type="caution">
    <text evidence="15">The sequence shown here is derived from an EMBL/GenBank/DDBJ whole genome shotgun (WGS) entry which is preliminary data.</text>
</comment>
<dbReference type="SUPFAM" id="SSF55874">
    <property type="entry name" value="ATPase domain of HSP90 chaperone/DNA topoisomerase II/histidine kinase"/>
    <property type="match status" value="1"/>
</dbReference>
<dbReference type="Gene3D" id="3.30.565.10">
    <property type="entry name" value="Histidine kinase-like ATPase, C-terminal domain"/>
    <property type="match status" value="1"/>
</dbReference>
<evidence type="ECO:0000256" key="1">
    <source>
        <dbReference type="ARBA" id="ARBA00000085"/>
    </source>
</evidence>
<evidence type="ECO:0000256" key="9">
    <source>
        <dbReference type="ARBA" id="ARBA00064003"/>
    </source>
</evidence>
<dbReference type="Gene3D" id="3.30.450.20">
    <property type="entry name" value="PAS domain"/>
    <property type="match status" value="1"/>
</dbReference>
<dbReference type="InterPro" id="IPR011006">
    <property type="entry name" value="CheY-like_superfamily"/>
</dbReference>
<dbReference type="SUPFAM" id="SSF47384">
    <property type="entry name" value="Homodimeric domain of signal transducing histidine kinase"/>
    <property type="match status" value="1"/>
</dbReference>
<feature type="domain" description="Response regulatory" evidence="14">
    <location>
        <begin position="634"/>
        <end position="753"/>
    </location>
</feature>
<name>A0A2T7UST7_9RHOB</name>
<dbReference type="Pfam" id="PF02518">
    <property type="entry name" value="HATPase_c"/>
    <property type="match status" value="1"/>
</dbReference>
<dbReference type="CDD" id="cd00082">
    <property type="entry name" value="HisKA"/>
    <property type="match status" value="1"/>
</dbReference>
<dbReference type="PRINTS" id="PR00344">
    <property type="entry name" value="BCTRLSENSOR"/>
</dbReference>
<dbReference type="PANTHER" id="PTHR45339">
    <property type="entry name" value="HYBRID SIGNAL TRANSDUCTION HISTIDINE KINASE J"/>
    <property type="match status" value="1"/>
</dbReference>
<dbReference type="InterPro" id="IPR005467">
    <property type="entry name" value="His_kinase_dom"/>
</dbReference>
<comment type="subunit">
    <text evidence="9">At low DSF concentrations, interacts with RpfF.</text>
</comment>
<dbReference type="InterPro" id="IPR036890">
    <property type="entry name" value="HATPase_C_sf"/>
</dbReference>
<feature type="transmembrane region" description="Helical" evidence="12">
    <location>
        <begin position="70"/>
        <end position="94"/>
    </location>
</feature>
<keyword evidence="4" id="KW-0808">Transferase</keyword>
<dbReference type="PROSITE" id="PS50109">
    <property type="entry name" value="HIS_KIN"/>
    <property type="match status" value="1"/>
</dbReference>
<evidence type="ECO:0000256" key="6">
    <source>
        <dbReference type="ARBA" id="ARBA00022777"/>
    </source>
</evidence>
<dbReference type="InterPro" id="IPR031621">
    <property type="entry name" value="HisKA_7TM"/>
</dbReference>
<dbReference type="SMART" id="SM00388">
    <property type="entry name" value="HisKA"/>
    <property type="match status" value="1"/>
</dbReference>
<dbReference type="Gene3D" id="1.10.287.130">
    <property type="match status" value="1"/>
</dbReference>
<dbReference type="AlphaFoldDB" id="A0A2T7UST7"/>
<dbReference type="Pfam" id="PF00512">
    <property type="entry name" value="HisKA"/>
    <property type="match status" value="1"/>
</dbReference>
<dbReference type="InterPro" id="IPR003594">
    <property type="entry name" value="HATPase_dom"/>
</dbReference>
<keyword evidence="12" id="KW-1133">Transmembrane helix</keyword>
<dbReference type="Proteomes" id="UP000244810">
    <property type="component" value="Unassembled WGS sequence"/>
</dbReference>
<organism evidence="15 16">
    <name type="scientific">Pararhodobacter aggregans</name>
    <dbReference type="NCBI Taxonomy" id="404875"/>
    <lineage>
        <taxon>Bacteria</taxon>
        <taxon>Pseudomonadati</taxon>
        <taxon>Pseudomonadota</taxon>
        <taxon>Alphaproteobacteria</taxon>
        <taxon>Rhodobacterales</taxon>
        <taxon>Paracoccaceae</taxon>
        <taxon>Pararhodobacter</taxon>
    </lineage>
</organism>
<dbReference type="FunFam" id="1.10.287.130:FF:000002">
    <property type="entry name" value="Two-component osmosensing histidine kinase"/>
    <property type="match status" value="1"/>
</dbReference>
<dbReference type="OrthoDB" id="7179697at2"/>
<dbReference type="CDD" id="cd16922">
    <property type="entry name" value="HATPase_EvgS-ArcB-TorS-like"/>
    <property type="match status" value="1"/>
</dbReference>
<feature type="transmembrane region" description="Helical" evidence="12">
    <location>
        <begin position="218"/>
        <end position="237"/>
    </location>
</feature>
<sequence>MSCFSDLEHSTASAAALGLWLSCALILAAVLRNNRFAGKAAFSLAFAAMLWWLFAVYFELVGRREDCKLIWSLAAWPAITLLPIAWSLFIFDYTMNQPPLWRWQRLMALVGLPGIVTLIALTNAQTHLLYGTDSQMVTEDGYTFVRYDHGPLFYVVAAVLYVFVSSALGVLGLAMAKGKPVIRPFLSVLTIVTIAPLLANIGYVLWGLTIFGFDPTPFAFALALIALSWMVFNNTIMDTATLGRELMFSDTGDPVFVVDAQGRLASANPAAQVLFSEALPRPGESLSHLGQIGRLLDEIVRARAPVPVDTLRLGQKVYDPRIRPIDSPIPGPNALLGWTVSLIDITERERTAETLREALARAEDANQAKSRFLANVSHEIRTPLNGILGMASLLGETDLSPEQRDYLQVIDDSGQVLLSTIGDVLDLSKVEAGQMAIESRAFAIRDTIESAQMLFLARAREKGLALTARIHPALPERIMGDEHRIRQVLHNLISNAIKFTDVGSVTLDAAPSDTGKWLVVRVTDTGPGVPTKARQTIFLPFHQADAGDSRKFGGTGLGLAISRHLCALMGGSLDLAPEEEQGETFEMRLPLVPADSEAPEGVPLSLLPPLTSEAVARPATAPAGAASAQGVPLRIMVVDDNRTNRLILEKFLSAKPCILRSVASGPEAIELARTDPFDVILMDIQMPGMDGLEATQTIRRIERETGRSPSHIVAVTANAMPEQFRQYLEADMDQVLSKPVSKVRLLALIDQVDRRALV</sequence>
<proteinExistence type="predicted"/>
<dbReference type="GO" id="GO:0005524">
    <property type="term" value="F:ATP binding"/>
    <property type="evidence" value="ECO:0007669"/>
    <property type="project" value="UniProtKB-KW"/>
</dbReference>
<dbReference type="SUPFAM" id="SSF52172">
    <property type="entry name" value="CheY-like"/>
    <property type="match status" value="1"/>
</dbReference>
<evidence type="ECO:0000256" key="4">
    <source>
        <dbReference type="ARBA" id="ARBA00022679"/>
    </source>
</evidence>
<dbReference type="Pfam" id="PF16927">
    <property type="entry name" value="HisKA_7TM"/>
    <property type="match status" value="1"/>
</dbReference>
<dbReference type="SUPFAM" id="SSF55785">
    <property type="entry name" value="PYP-like sensor domain (PAS domain)"/>
    <property type="match status" value="1"/>
</dbReference>
<keyword evidence="7" id="KW-0067">ATP-binding</keyword>
<evidence type="ECO:0000256" key="2">
    <source>
        <dbReference type="ARBA" id="ARBA00012438"/>
    </source>
</evidence>
<evidence type="ECO:0000256" key="3">
    <source>
        <dbReference type="ARBA" id="ARBA00022553"/>
    </source>
</evidence>
<evidence type="ECO:0000313" key="15">
    <source>
        <dbReference type="EMBL" id="PVE47815.1"/>
    </source>
</evidence>
<evidence type="ECO:0000259" key="13">
    <source>
        <dbReference type="PROSITE" id="PS50109"/>
    </source>
</evidence>
<dbReference type="SMART" id="SM00448">
    <property type="entry name" value="REC"/>
    <property type="match status" value="1"/>
</dbReference>
<dbReference type="EMBL" id="QDDR01000004">
    <property type="protein sequence ID" value="PVE47815.1"/>
    <property type="molecule type" value="Genomic_DNA"/>
</dbReference>
<evidence type="ECO:0000256" key="7">
    <source>
        <dbReference type="ARBA" id="ARBA00022840"/>
    </source>
</evidence>
<dbReference type="InterPro" id="IPR035965">
    <property type="entry name" value="PAS-like_dom_sf"/>
</dbReference>
<dbReference type="InterPro" id="IPR004358">
    <property type="entry name" value="Sig_transdc_His_kin-like_C"/>
</dbReference>
<gene>
    <name evidence="15" type="ORF">DDE23_10310</name>
</gene>